<dbReference type="CDD" id="cd05399">
    <property type="entry name" value="NT_Rel-Spo_like"/>
    <property type="match status" value="1"/>
</dbReference>
<organism evidence="2 3">
    <name type="scientific">Bradyrhizobium yuanmingense</name>
    <dbReference type="NCBI Taxonomy" id="108015"/>
    <lineage>
        <taxon>Bacteria</taxon>
        <taxon>Pseudomonadati</taxon>
        <taxon>Pseudomonadota</taxon>
        <taxon>Alphaproteobacteria</taxon>
        <taxon>Hyphomicrobiales</taxon>
        <taxon>Nitrobacteraceae</taxon>
        <taxon>Bradyrhizobium</taxon>
    </lineage>
</organism>
<dbReference type="InterPro" id="IPR043519">
    <property type="entry name" value="NT_sf"/>
</dbReference>
<protein>
    <recommendedName>
        <fullName evidence="1">RelA/SpoT domain-containing protein</fullName>
    </recommendedName>
</protein>
<dbReference type="Pfam" id="PF04607">
    <property type="entry name" value="RelA_SpoT"/>
    <property type="match status" value="1"/>
</dbReference>
<reference evidence="2 3" key="1">
    <citation type="submission" date="2015-09" db="EMBL/GenBank/DDBJ databases">
        <title>Draft Genome Sequence of the Strain BR 3267 (Bradyrhizobium yuanmingense) recommended as inoculant for cowpea in Brazil.</title>
        <authorList>
            <person name="Simoes-Araujo J.L."/>
            <person name="Zilli J.E."/>
        </authorList>
    </citation>
    <scope>NUCLEOTIDE SEQUENCE [LARGE SCALE GENOMIC DNA]</scope>
    <source>
        <strain evidence="2 3">BR3267</strain>
    </source>
</reference>
<comment type="caution">
    <text evidence="2">The sequence shown here is derived from an EMBL/GenBank/DDBJ whole genome shotgun (WGS) entry which is preliminary data.</text>
</comment>
<accession>A0A0R3BNR8</accession>
<name>A0A0R3BNR8_9BRAD</name>
<dbReference type="RefSeq" id="WP_057030228.1">
    <property type="nucleotide sequence ID" value="NZ_LJYF01000048.1"/>
</dbReference>
<gene>
    <name evidence="2" type="ORF">AOQ72_02880</name>
</gene>
<dbReference type="InterPro" id="IPR007685">
    <property type="entry name" value="RelA_SpoT"/>
</dbReference>
<dbReference type="Gene3D" id="3.30.460.10">
    <property type="entry name" value="Beta Polymerase, domain 2"/>
    <property type="match status" value="1"/>
</dbReference>
<dbReference type="OrthoDB" id="9801824at2"/>
<dbReference type="EMBL" id="LJYF01000048">
    <property type="protein sequence ID" value="KRP86934.1"/>
    <property type="molecule type" value="Genomic_DNA"/>
</dbReference>
<sequence length="487" mass="54200">MSDLAKVESFCSRNRAGFKRLVEEVLAACEQIEDSTVGLIYRSYSRGEKQAGGEELKDAAKILDKIDPPLTDGKLTELHDIIGVTIVIYYPDDALQILDMLSAVLGKKGIRPVGDPKWHSGGYHALHAVFRSSGGAHAGLRCEVQIKTVLHDAWSAKMHDLTYKPAGAIDGRLSGLMGAISSQIEGIEQQSITIRNIINGRHSLETRAFQSLCEHMISVLGEGRLEPLRAGSPEAAALWERIDVLRAESADGNYDVHRLNAIVDEIDTLCAQPPLVKFGWLLMTKVASGLLFGDRSRELSIQIERFIDYSTSNPADPDLQSEVLLSIPNAFYVAGDLRRAAEYCERLTSSNLTGRFDADTQLVLNFNRITYLLELEHLRPMRNKSHLQTLKVDVEKILGDERFQKLDALKSAFMDTQGLFRIVFGETPAEVRQGIELCTESVKLAAEFERDVAEACLNWRLEAGWLRYFDLTAKPEKISPKRSDGKS</sequence>
<dbReference type="Proteomes" id="UP000051380">
    <property type="component" value="Unassembled WGS sequence"/>
</dbReference>
<evidence type="ECO:0000313" key="2">
    <source>
        <dbReference type="EMBL" id="KRP86934.1"/>
    </source>
</evidence>
<dbReference type="SMART" id="SM00954">
    <property type="entry name" value="RelA_SpoT"/>
    <property type="match status" value="1"/>
</dbReference>
<evidence type="ECO:0000259" key="1">
    <source>
        <dbReference type="SMART" id="SM00954"/>
    </source>
</evidence>
<dbReference type="AlphaFoldDB" id="A0A0R3BNR8"/>
<dbReference type="SUPFAM" id="SSF81301">
    <property type="entry name" value="Nucleotidyltransferase"/>
    <property type="match status" value="1"/>
</dbReference>
<feature type="domain" description="RelA/SpoT" evidence="1">
    <location>
        <begin position="54"/>
        <end position="169"/>
    </location>
</feature>
<evidence type="ECO:0000313" key="3">
    <source>
        <dbReference type="Proteomes" id="UP000051380"/>
    </source>
</evidence>
<proteinExistence type="predicted"/>
<dbReference type="GO" id="GO:0015969">
    <property type="term" value="P:guanosine tetraphosphate metabolic process"/>
    <property type="evidence" value="ECO:0007669"/>
    <property type="project" value="InterPro"/>
</dbReference>